<dbReference type="Gene3D" id="3.90.400.10">
    <property type="entry name" value="Oligo-1,6-glucosidase, Domain 2"/>
    <property type="match status" value="1"/>
</dbReference>
<protein>
    <submittedName>
        <fullName evidence="5">Alpha-glucosidase</fullName>
    </submittedName>
</protein>
<dbReference type="CDD" id="cd11330">
    <property type="entry name" value="AmyAc_OligoGlu"/>
    <property type="match status" value="1"/>
</dbReference>
<evidence type="ECO:0000256" key="3">
    <source>
        <dbReference type="ARBA" id="ARBA00023295"/>
    </source>
</evidence>
<dbReference type="Pfam" id="PF00128">
    <property type="entry name" value="Alpha-amylase"/>
    <property type="match status" value="1"/>
</dbReference>
<gene>
    <name evidence="5" type="ORF">DKW60_08985</name>
</gene>
<keyword evidence="6" id="KW-1185">Reference proteome</keyword>
<dbReference type="SUPFAM" id="SSF51445">
    <property type="entry name" value="(Trans)glycosidases"/>
    <property type="match status" value="1"/>
</dbReference>
<keyword evidence="3" id="KW-0326">Glycosidase</keyword>
<dbReference type="RefSeq" id="WP_109837323.1">
    <property type="nucleotide sequence ID" value="NZ_QGKM01000019.1"/>
</dbReference>
<dbReference type="FunFam" id="3.20.20.80:FF:000064">
    <property type="entry name" value="Oligo-1,6-glucosidase"/>
    <property type="match status" value="1"/>
</dbReference>
<reference evidence="5 6" key="1">
    <citation type="submission" date="2018-05" db="EMBL/GenBank/DDBJ databases">
        <title>Leucothrix arctica sp. nov., isolated from Arctic seawater.</title>
        <authorList>
            <person name="Choi A."/>
            <person name="Baek K."/>
        </authorList>
    </citation>
    <scope>NUCLEOTIDE SEQUENCE [LARGE SCALE GENOMIC DNA]</scope>
    <source>
        <strain evidence="5 6">JCM 18388</strain>
    </source>
</reference>
<dbReference type="EMBL" id="QGKM01000019">
    <property type="protein sequence ID" value="PWQ98064.1"/>
    <property type="molecule type" value="Genomic_DNA"/>
</dbReference>
<dbReference type="AlphaFoldDB" id="A0A317CHN1"/>
<dbReference type="SMART" id="SM00642">
    <property type="entry name" value="Aamy"/>
    <property type="match status" value="1"/>
</dbReference>
<dbReference type="Gene3D" id="3.20.20.80">
    <property type="entry name" value="Glycosidases"/>
    <property type="match status" value="1"/>
</dbReference>
<feature type="domain" description="Glycosyl hydrolase family 13 catalytic" evidence="4">
    <location>
        <begin position="20"/>
        <end position="410"/>
    </location>
</feature>
<dbReference type="InterPro" id="IPR045857">
    <property type="entry name" value="O16G_dom_2"/>
</dbReference>
<proteinExistence type="inferred from homology"/>
<dbReference type="GO" id="GO:0009313">
    <property type="term" value="P:oligosaccharide catabolic process"/>
    <property type="evidence" value="ECO:0007669"/>
    <property type="project" value="TreeGrafter"/>
</dbReference>
<comment type="similarity">
    <text evidence="1">Belongs to the glycosyl hydrolase 13 family.</text>
</comment>
<dbReference type="PANTHER" id="PTHR10357">
    <property type="entry name" value="ALPHA-AMYLASE FAMILY MEMBER"/>
    <property type="match status" value="1"/>
</dbReference>
<evidence type="ECO:0000256" key="1">
    <source>
        <dbReference type="ARBA" id="ARBA00008061"/>
    </source>
</evidence>
<accession>A0A317CHN1</accession>
<evidence type="ECO:0000313" key="6">
    <source>
        <dbReference type="Proteomes" id="UP000245539"/>
    </source>
</evidence>
<organism evidence="5 6">
    <name type="scientific">Leucothrix pacifica</name>
    <dbReference type="NCBI Taxonomy" id="1247513"/>
    <lineage>
        <taxon>Bacteria</taxon>
        <taxon>Pseudomonadati</taxon>
        <taxon>Pseudomonadota</taxon>
        <taxon>Gammaproteobacteria</taxon>
        <taxon>Thiotrichales</taxon>
        <taxon>Thiotrichaceae</taxon>
        <taxon>Leucothrix</taxon>
    </lineage>
</organism>
<dbReference type="InterPro" id="IPR017853">
    <property type="entry name" value="GH"/>
</dbReference>
<evidence type="ECO:0000313" key="5">
    <source>
        <dbReference type="EMBL" id="PWQ98064.1"/>
    </source>
</evidence>
<comment type="caution">
    <text evidence="5">The sequence shown here is derived from an EMBL/GenBank/DDBJ whole genome shotgun (WGS) entry which is preliminary data.</text>
</comment>
<evidence type="ECO:0000256" key="2">
    <source>
        <dbReference type="ARBA" id="ARBA00022801"/>
    </source>
</evidence>
<dbReference type="PANTHER" id="PTHR10357:SF179">
    <property type="entry name" value="NEUTRAL AND BASIC AMINO ACID TRANSPORT PROTEIN RBAT"/>
    <property type="match status" value="1"/>
</dbReference>
<sequence length="550" mass="62792">MTLQSTTTESSWWRGAVIYQIYPRSFADSNHDGIGDINGITEKLDYISDLGVDGIWLSPFFTSPMKDFGYDISDYRDVDPMFGTLSDLDNLISKAHALNLKVMIDQVISHTSDQHPWFIESRKDTINDKADWYVWAEPQADGTPPNNWLSVFGGSAWTWEPARKQFYLHNFLNSQPDLNFHNPAVVSQLLDDMRFWLERGVDGFRLDTANFYFHDSELRNNPPRPKNLAAGGDMSNDVNLYSMQSHIYDKSRPENIGFLKQLRSLMNEYDGRTTVGEIGDDHSLKLMAEYTSGGDKLHMAYTFDLLAHDSGAEYLESVIDSTESMIGDGWPCWAMSNHDVMRVATRWADGENQQHLIKLLHAILFSLRGSVCLYQGEELGLPEADIPFEQLQDPYGITFWPEFKGRDGCRTPMPWNSTDNHAGFSQNTPWLPIPSEHMDLTVEQQSAHEDSVLNHCKALLSWRQRSPTLVKGEIERLEAPEGILAFHRHLDEHRVTLVFNLSNQTKLIGEELLHKWGLDDYSASLPIHAFDGAWLEHDGDNNWVNFSQLT</sequence>
<dbReference type="OrthoDB" id="9805159at2"/>
<name>A0A317CHN1_9GAMM</name>
<dbReference type="Proteomes" id="UP000245539">
    <property type="component" value="Unassembled WGS sequence"/>
</dbReference>
<dbReference type="InterPro" id="IPR006047">
    <property type="entry name" value="GH13_cat_dom"/>
</dbReference>
<keyword evidence="2" id="KW-0378">Hydrolase</keyword>
<evidence type="ECO:0000259" key="4">
    <source>
        <dbReference type="SMART" id="SM00642"/>
    </source>
</evidence>
<dbReference type="FunFam" id="3.90.400.10:FF:000002">
    <property type="entry name" value="Sucrose isomerase"/>
    <property type="match status" value="1"/>
</dbReference>
<dbReference type="GO" id="GO:0004556">
    <property type="term" value="F:alpha-amylase activity"/>
    <property type="evidence" value="ECO:0007669"/>
    <property type="project" value="TreeGrafter"/>
</dbReference>